<gene>
    <name evidence="1" type="ORF">ACZ87_02523</name>
</gene>
<reference evidence="1" key="1">
    <citation type="submission" date="2018-04" db="EMBL/GenBank/DDBJ databases">
        <title>Genomes of the Obligate Erwinia dacicola and Facultative Enterobacter sp. OLF Endosymbionts of the Olive Fruit fly, Bactrocera oleae.</title>
        <authorList>
            <person name="Estes A.M."/>
            <person name="Hearn D.J."/>
            <person name="Agarwal S."/>
            <person name="Pierson E.A."/>
            <person name="Dunning-Hotopp J.C."/>
        </authorList>
    </citation>
    <scope>NUCLEOTIDE SEQUENCE [LARGE SCALE GENOMIC DNA]</scope>
    <source>
        <strain evidence="1">Oroville</strain>
    </source>
</reference>
<comment type="caution">
    <text evidence="1">The sequence shown here is derived from an EMBL/GenBank/DDBJ whole genome shotgun (WGS) entry which is preliminary data.</text>
</comment>
<proteinExistence type="predicted"/>
<protein>
    <submittedName>
        <fullName evidence="1">Uncharacterized protein</fullName>
    </submittedName>
</protein>
<dbReference type="AlphaFoldDB" id="A0A328TJL4"/>
<dbReference type="Proteomes" id="UP000244334">
    <property type="component" value="Unassembled WGS sequence"/>
</dbReference>
<organism evidence="1 2">
    <name type="scientific">Candidatus Erwinia dacicola</name>
    <dbReference type="NCBI Taxonomy" id="252393"/>
    <lineage>
        <taxon>Bacteria</taxon>
        <taxon>Pseudomonadati</taxon>
        <taxon>Pseudomonadota</taxon>
        <taxon>Gammaproteobacteria</taxon>
        <taxon>Enterobacterales</taxon>
        <taxon>Erwiniaceae</taxon>
        <taxon>Erwinia</taxon>
    </lineage>
</organism>
<name>A0A328TJL4_9GAMM</name>
<accession>A0A328TJL4</accession>
<evidence type="ECO:0000313" key="2">
    <source>
        <dbReference type="Proteomes" id="UP000244334"/>
    </source>
</evidence>
<keyword evidence="2" id="KW-1185">Reference proteome</keyword>
<sequence length="43" mass="4738">MSSSISPSRMLINVLGYQHSEPVKIVSGCVPVDTNQLCWQYGL</sequence>
<dbReference type="EMBL" id="LJAM02000287">
    <property type="protein sequence ID" value="RAP70669.1"/>
    <property type="molecule type" value="Genomic_DNA"/>
</dbReference>
<evidence type="ECO:0000313" key="1">
    <source>
        <dbReference type="EMBL" id="RAP70669.1"/>
    </source>
</evidence>